<dbReference type="AlphaFoldDB" id="A0A423WJV7"/>
<gene>
    <name evidence="2" type="ORF">VMCG_05343</name>
</gene>
<comment type="caution">
    <text evidence="2">The sequence shown here is derived from an EMBL/GenBank/DDBJ whole genome shotgun (WGS) entry which is preliminary data.</text>
</comment>
<evidence type="ECO:0000256" key="1">
    <source>
        <dbReference type="ARBA" id="ARBA00023270"/>
    </source>
</evidence>
<organism evidence="2 3">
    <name type="scientific">Cytospora schulzeri</name>
    <dbReference type="NCBI Taxonomy" id="448051"/>
    <lineage>
        <taxon>Eukaryota</taxon>
        <taxon>Fungi</taxon>
        <taxon>Dikarya</taxon>
        <taxon>Ascomycota</taxon>
        <taxon>Pezizomycotina</taxon>
        <taxon>Sordariomycetes</taxon>
        <taxon>Sordariomycetidae</taxon>
        <taxon>Diaporthales</taxon>
        <taxon>Cytosporaceae</taxon>
        <taxon>Cytospora</taxon>
    </lineage>
</organism>
<dbReference type="GO" id="GO:0005975">
    <property type="term" value="P:carbohydrate metabolic process"/>
    <property type="evidence" value="ECO:0007669"/>
    <property type="project" value="InterPro"/>
</dbReference>
<keyword evidence="1" id="KW-0704">Schiff base</keyword>
<sequence>MANQKPTSWLEKLEEQLNIDVDWMDPDYIKSMPLVPHDQTSNQILLDIALSSPSNAELLKQTAQELKGQGWLHIYTRMAVLLASKNIDNISGRVLLQTIPSKAYDEQATVDHARLYDQEFKRVGISRKRYCIKIPATGPALNAAKILSQDKDADGLAIPTLGTAIFGLSQAIACSQADMMYISPYFNGESPGIAPPSCSWHMSQLQSLTSKINAEILAHNDLSLWPDVEDPATQHPMSARVIQMLDTYRRLYKETGKSQPKMKLASFLSAKEAIAAAEFGCHSATLPPKVIDHLAQLEYDGSKQPSEGVPKPQPEYEFYQSGFTTPARLQKLATVDPLAAKDWDGKLASTDIDYLANGGAELERTIREDPITESRLREGLEVFTAAENKGKALIESVLASL</sequence>
<proteinExistence type="predicted"/>
<dbReference type="GO" id="GO:0009052">
    <property type="term" value="P:pentose-phosphate shunt, non-oxidative branch"/>
    <property type="evidence" value="ECO:0007669"/>
    <property type="project" value="TreeGrafter"/>
</dbReference>
<dbReference type="PANTHER" id="PTHR10683">
    <property type="entry name" value="TRANSALDOLASE"/>
    <property type="match status" value="1"/>
</dbReference>
<dbReference type="GO" id="GO:0004801">
    <property type="term" value="F:transaldolase activity"/>
    <property type="evidence" value="ECO:0007669"/>
    <property type="project" value="TreeGrafter"/>
</dbReference>
<dbReference type="PANTHER" id="PTHR10683:SF39">
    <property type="entry name" value="TRANSALDOLASE"/>
    <property type="match status" value="1"/>
</dbReference>
<dbReference type="Proteomes" id="UP000283895">
    <property type="component" value="Unassembled WGS sequence"/>
</dbReference>
<protein>
    <recommendedName>
        <fullName evidence="4">Transaldolase</fullName>
    </recommendedName>
</protein>
<dbReference type="InterPro" id="IPR001585">
    <property type="entry name" value="TAL/FSA"/>
</dbReference>
<evidence type="ECO:0000313" key="3">
    <source>
        <dbReference type="Proteomes" id="UP000283895"/>
    </source>
</evidence>
<dbReference type="InterPro" id="IPR013785">
    <property type="entry name" value="Aldolase_TIM"/>
</dbReference>
<name>A0A423WJV7_9PEZI</name>
<dbReference type="EMBL" id="LKEA01000015">
    <property type="protein sequence ID" value="ROW03679.1"/>
    <property type="molecule type" value="Genomic_DNA"/>
</dbReference>
<dbReference type="STRING" id="356882.A0A423WJV7"/>
<dbReference type="SUPFAM" id="SSF51569">
    <property type="entry name" value="Aldolase"/>
    <property type="match status" value="1"/>
</dbReference>
<evidence type="ECO:0000313" key="2">
    <source>
        <dbReference type="EMBL" id="ROW03679.1"/>
    </source>
</evidence>
<dbReference type="Gene3D" id="3.20.20.70">
    <property type="entry name" value="Aldolase class I"/>
    <property type="match status" value="1"/>
</dbReference>
<dbReference type="OrthoDB" id="1711136at2759"/>
<keyword evidence="3" id="KW-1185">Reference proteome</keyword>
<accession>A0A423WJV7</accession>
<reference evidence="2 3" key="1">
    <citation type="submission" date="2015-09" db="EMBL/GenBank/DDBJ databases">
        <title>Host preference determinants of Valsa canker pathogens revealed by comparative genomics.</title>
        <authorList>
            <person name="Yin Z."/>
            <person name="Huang L."/>
        </authorList>
    </citation>
    <scope>NUCLEOTIDE SEQUENCE [LARGE SCALE GENOMIC DNA]</scope>
    <source>
        <strain evidence="2 3">03-1</strain>
    </source>
</reference>
<dbReference type="Pfam" id="PF00923">
    <property type="entry name" value="TAL_FSA"/>
    <property type="match status" value="1"/>
</dbReference>
<evidence type="ECO:0008006" key="4">
    <source>
        <dbReference type="Google" id="ProtNLM"/>
    </source>
</evidence>